<name>A0A367JMD3_RHIAZ</name>
<proteinExistence type="predicted"/>
<dbReference type="AlphaFoldDB" id="A0A367JMD3"/>
<sequence length="360" mass="41841">MPPEDMDEEDYKNLLEQLQIKPKPVIFNDIANQYYDKIKGAVRLSTISSPWLSLNVHSGFLQHPLTMVMKDRSFIFKKYQKQCKFMNYKKIAVTTILSIYRWRVFKKLPYIGSGELAYRSVFAHPYIEAIISCINNPDLGYSTGEKSVKAMNTQMDRLKLRVSHYESYKADGIIYFKEIEIFLMENSGSYGNCTKHKASGDHHKAVYGVLGMLKTIADTYRYATFDTFQRLKVFFLQTREKIMELWSIKAEQKNSYILYREAMMFVSVDVNDKNNMLEDSFTFLNTMKDMLMETTDILSQIIEEHESFTQSISANETQAPTHSLKELIDPPIFKIIVEQGSRGLGTLDYEEYSVKLSVKK</sequence>
<evidence type="ECO:0000313" key="1">
    <source>
        <dbReference type="EMBL" id="RCH91055.1"/>
    </source>
</evidence>
<reference evidence="1 2" key="1">
    <citation type="journal article" date="2018" name="G3 (Bethesda)">
        <title>Phylogenetic and Phylogenomic Definition of Rhizopus Species.</title>
        <authorList>
            <person name="Gryganskyi A.P."/>
            <person name="Golan J."/>
            <person name="Dolatabadi S."/>
            <person name="Mondo S."/>
            <person name="Robb S."/>
            <person name="Idnurm A."/>
            <person name="Muszewska A."/>
            <person name="Steczkiewicz K."/>
            <person name="Masonjones S."/>
            <person name="Liao H.L."/>
            <person name="Gajdeczka M.T."/>
            <person name="Anike F."/>
            <person name="Vuek A."/>
            <person name="Anishchenko I.M."/>
            <person name="Voigt K."/>
            <person name="de Hoog G.S."/>
            <person name="Smith M.E."/>
            <person name="Heitman J."/>
            <person name="Vilgalys R."/>
            <person name="Stajich J.E."/>
        </authorList>
    </citation>
    <scope>NUCLEOTIDE SEQUENCE [LARGE SCALE GENOMIC DNA]</scope>
    <source>
        <strain evidence="1 2">CBS 357.93</strain>
    </source>
</reference>
<keyword evidence="2" id="KW-1185">Reference proteome</keyword>
<gene>
    <name evidence="1" type="ORF">CU097_010216</name>
</gene>
<dbReference type="EMBL" id="PJQL01001027">
    <property type="protein sequence ID" value="RCH91055.1"/>
    <property type="molecule type" value="Genomic_DNA"/>
</dbReference>
<dbReference type="OrthoDB" id="2243575at2759"/>
<dbReference type="Proteomes" id="UP000252139">
    <property type="component" value="Unassembled WGS sequence"/>
</dbReference>
<evidence type="ECO:0000313" key="2">
    <source>
        <dbReference type="Proteomes" id="UP000252139"/>
    </source>
</evidence>
<comment type="caution">
    <text evidence="1">The sequence shown here is derived from an EMBL/GenBank/DDBJ whole genome shotgun (WGS) entry which is preliminary data.</text>
</comment>
<organism evidence="1 2">
    <name type="scientific">Rhizopus azygosporus</name>
    <name type="common">Rhizopus microsporus var. azygosporus</name>
    <dbReference type="NCBI Taxonomy" id="86630"/>
    <lineage>
        <taxon>Eukaryota</taxon>
        <taxon>Fungi</taxon>
        <taxon>Fungi incertae sedis</taxon>
        <taxon>Mucoromycota</taxon>
        <taxon>Mucoromycotina</taxon>
        <taxon>Mucoromycetes</taxon>
        <taxon>Mucorales</taxon>
        <taxon>Mucorineae</taxon>
        <taxon>Rhizopodaceae</taxon>
        <taxon>Rhizopus</taxon>
    </lineage>
</organism>
<protein>
    <submittedName>
        <fullName evidence="1">Uncharacterized protein</fullName>
    </submittedName>
</protein>
<accession>A0A367JMD3</accession>